<reference evidence="2" key="1">
    <citation type="submission" date="2017-08" db="EMBL/GenBank/DDBJ databases">
        <authorList>
            <person name="Varghese N."/>
            <person name="Submissions S."/>
        </authorList>
    </citation>
    <scope>NUCLEOTIDE SEQUENCE [LARGE SCALE GENOMIC DNA]</scope>
    <source>
        <strain evidence="2">JA276</strain>
    </source>
</reference>
<evidence type="ECO:0000313" key="1">
    <source>
        <dbReference type="EMBL" id="SOC23479.1"/>
    </source>
</evidence>
<proteinExistence type="predicted"/>
<sequence length="312" mass="35405">MRPSPQEALDPSMRSNQTFFEWFSDVSQVDLASDSYDEIMGYFASKGPTWYRFLHEEWSKFHKDYSGFAIPSLANAAPGRRPLIWNEFGTAGSYQGMGGIDPWLAFFGPLFYDGIVFTDAIAVPSELCRTRNREDLFGYHARDRFLDFIDILIGYAPLFTTGQMAVLSERTAYGAALPPYPHENPWESEYIQQDLMGRKMRGELSKEQDRAAAGIARLAGYLHLAEAHKLDPMISDELSIQADLLFDYLAEVAFAGAPKNATAELIQAPKFQFSFLQGQAPKTRREAAKLMSQLIYDDHWGRVREIVNRLLK</sequence>
<accession>A0A285TMU2</accession>
<gene>
    <name evidence="1" type="ORF">SAMN05877831_1411</name>
</gene>
<name>A0A285TMU2_9RHOB</name>
<evidence type="ECO:0000313" key="2">
    <source>
        <dbReference type="Proteomes" id="UP000219111"/>
    </source>
</evidence>
<protein>
    <submittedName>
        <fullName evidence="1">Uncharacterized protein</fullName>
    </submittedName>
</protein>
<dbReference type="Proteomes" id="UP000219111">
    <property type="component" value="Unassembled WGS sequence"/>
</dbReference>
<keyword evidence="2" id="KW-1185">Reference proteome</keyword>
<dbReference type="AlphaFoldDB" id="A0A285TMU2"/>
<organism evidence="1 2">
    <name type="scientific">Rhodobacter maris</name>
    <dbReference type="NCBI Taxonomy" id="446682"/>
    <lineage>
        <taxon>Bacteria</taxon>
        <taxon>Pseudomonadati</taxon>
        <taxon>Pseudomonadota</taxon>
        <taxon>Alphaproteobacteria</taxon>
        <taxon>Rhodobacterales</taxon>
        <taxon>Rhodobacter group</taxon>
        <taxon>Rhodobacter</taxon>
    </lineage>
</organism>
<dbReference type="EMBL" id="OBMT01000041">
    <property type="protein sequence ID" value="SOC23479.1"/>
    <property type="molecule type" value="Genomic_DNA"/>
</dbReference>